<comment type="caution">
    <text evidence="2">The sequence shown here is derived from an EMBL/GenBank/DDBJ whole genome shotgun (WGS) entry which is preliminary data.</text>
</comment>
<dbReference type="SUPFAM" id="SSF56925">
    <property type="entry name" value="OMPA-like"/>
    <property type="match status" value="1"/>
</dbReference>
<keyword evidence="1" id="KW-0732">Signal</keyword>
<dbReference type="InterPro" id="IPR011250">
    <property type="entry name" value="OMP/PagP_B-barrel"/>
</dbReference>
<organism evidence="2 3">
    <name type="scientific">Vibrio splendidus</name>
    <dbReference type="NCBI Taxonomy" id="29497"/>
    <lineage>
        <taxon>Bacteria</taxon>
        <taxon>Pseudomonadati</taxon>
        <taxon>Pseudomonadota</taxon>
        <taxon>Gammaproteobacteria</taxon>
        <taxon>Vibrionales</taxon>
        <taxon>Vibrionaceae</taxon>
        <taxon>Vibrio</taxon>
    </lineage>
</organism>
<sequence length="202" mass="22745">MKKVSKIIIALPIIFSSFAHAEHNYFNSLSFGFQAGQNEGLDQYLGSKFSEKEEQDLVGAYASLSFSLTNNAFVETEFSGMSTGKTQFRDHYAGLGFNGNYTNGVAPFLSVGVNRIDAERRKLNFSEYAPSVHAGFKFTPISFITLTPSYRYSYVDKNTMNKYSLMGEINFTDFFAIELGASYKTYKESEQWSGVTGLKFYF</sequence>
<dbReference type="Proteomes" id="UP000235330">
    <property type="component" value="Unassembled WGS sequence"/>
</dbReference>
<name>A0A2N7F9T7_VIBSP</name>
<feature type="signal peptide" evidence="1">
    <location>
        <begin position="1"/>
        <end position="21"/>
    </location>
</feature>
<dbReference type="EMBL" id="MCWU01000032">
    <property type="protein sequence ID" value="PMJ64336.1"/>
    <property type="molecule type" value="Genomic_DNA"/>
</dbReference>
<dbReference type="RefSeq" id="WP_102473318.1">
    <property type="nucleotide sequence ID" value="NZ_CAWNSL010000008.1"/>
</dbReference>
<feature type="chain" id="PRO_5014679177" description="Outer membrane protein beta-barrel domain-containing protein" evidence="1">
    <location>
        <begin position="22"/>
        <end position="202"/>
    </location>
</feature>
<dbReference type="AlphaFoldDB" id="A0A2N7F9T7"/>
<evidence type="ECO:0000313" key="2">
    <source>
        <dbReference type="EMBL" id="PMJ64336.1"/>
    </source>
</evidence>
<gene>
    <name evidence="2" type="ORF">BCU17_21465</name>
</gene>
<accession>A0A2N7F9T7</accession>
<proteinExistence type="predicted"/>
<reference evidence="3" key="1">
    <citation type="submission" date="2016-07" db="EMBL/GenBank/DDBJ databases">
        <title>Nontailed viruses are major unrecognized killers of bacteria in the ocean.</title>
        <authorList>
            <person name="Kauffman K."/>
            <person name="Hussain F."/>
            <person name="Yang J."/>
            <person name="Arevalo P."/>
            <person name="Brown J."/>
            <person name="Cutler M."/>
            <person name="Kelly L."/>
            <person name="Polz M.F."/>
        </authorList>
    </citation>
    <scope>NUCLEOTIDE SEQUENCE [LARGE SCALE GENOMIC DNA]</scope>
    <source>
        <strain evidence="3">10N.261.55.E11</strain>
    </source>
</reference>
<evidence type="ECO:0000256" key="1">
    <source>
        <dbReference type="SAM" id="SignalP"/>
    </source>
</evidence>
<evidence type="ECO:0008006" key="4">
    <source>
        <dbReference type="Google" id="ProtNLM"/>
    </source>
</evidence>
<evidence type="ECO:0000313" key="3">
    <source>
        <dbReference type="Proteomes" id="UP000235330"/>
    </source>
</evidence>
<protein>
    <recommendedName>
        <fullName evidence="4">Outer membrane protein beta-barrel domain-containing protein</fullName>
    </recommendedName>
</protein>